<evidence type="ECO:0000256" key="11">
    <source>
        <dbReference type="ARBA" id="ARBA00031350"/>
    </source>
</evidence>
<sequence>MGTVTPPDGLTFDDLIARLAAHLRTRGSLTDESWEDALRAVPRHLFAPAAAWFNSNHAGAPRGRFAVDEDPMGWWTAVYADTSIILQTDDGAGDPLSGKGLFSSSVSAPGIVFPFLELLAPQKGDRILEIGTGSGWTAGLLSWAAGANGVVSIEVDPEVAARAAANLGEAGFAPQLVVGDGTEGRSERASFDRVHVTVGVSDIPMAWIEQTRPGGVIVLPWHAGGLVGHRLRLKVLNETTAVGCFHGTASYMMLRDQRYNTRWTSHHHEAAHRSTTKLHPRTFWNMDLGAQLLCHALVPRVGWHDVSEDGADSLLLYELDDHTGEGAWAACDRRPEAAEGEVTQYGERRLWDELSSAYRQWVSLGSPGYDRFGLTVDPSGTHLWLDRPSARKWRVRT</sequence>
<name>A0A2T0M5E3_9ACTN</name>
<evidence type="ECO:0000256" key="10">
    <source>
        <dbReference type="ARBA" id="ARBA00031323"/>
    </source>
</evidence>
<proteinExistence type="inferred from homology"/>
<keyword evidence="5" id="KW-0963">Cytoplasm</keyword>
<dbReference type="Pfam" id="PF01135">
    <property type="entry name" value="PCMT"/>
    <property type="match status" value="1"/>
</dbReference>
<dbReference type="EC" id="2.1.1.77" evidence="3"/>
<evidence type="ECO:0000256" key="8">
    <source>
        <dbReference type="ARBA" id="ARBA00022691"/>
    </source>
</evidence>
<gene>
    <name evidence="12" type="ORF">B0I32_13166</name>
</gene>
<comment type="caution">
    <text evidence="12">The sequence shown here is derived from an EMBL/GenBank/DDBJ whole genome shotgun (WGS) entry which is preliminary data.</text>
</comment>
<dbReference type="AlphaFoldDB" id="A0A2T0M5E3"/>
<dbReference type="InterPro" id="IPR029063">
    <property type="entry name" value="SAM-dependent_MTases_sf"/>
</dbReference>
<dbReference type="RefSeq" id="WP_106251700.1">
    <property type="nucleotide sequence ID" value="NZ_PVNG01000031.1"/>
</dbReference>
<keyword evidence="13" id="KW-1185">Reference proteome</keyword>
<evidence type="ECO:0000256" key="9">
    <source>
        <dbReference type="ARBA" id="ARBA00030757"/>
    </source>
</evidence>
<keyword evidence="8" id="KW-0949">S-adenosyl-L-methionine</keyword>
<dbReference type="EMBL" id="PVNG01000031">
    <property type="protein sequence ID" value="PRX52669.1"/>
    <property type="molecule type" value="Genomic_DNA"/>
</dbReference>
<evidence type="ECO:0000256" key="1">
    <source>
        <dbReference type="ARBA" id="ARBA00004496"/>
    </source>
</evidence>
<keyword evidence="6 12" id="KW-0489">Methyltransferase</keyword>
<dbReference type="Gene3D" id="3.40.50.150">
    <property type="entry name" value="Vaccinia Virus protein VP39"/>
    <property type="match status" value="1"/>
</dbReference>
<evidence type="ECO:0000256" key="6">
    <source>
        <dbReference type="ARBA" id="ARBA00022603"/>
    </source>
</evidence>
<dbReference type="PANTHER" id="PTHR11579:SF0">
    <property type="entry name" value="PROTEIN-L-ISOASPARTATE(D-ASPARTATE) O-METHYLTRANSFERASE"/>
    <property type="match status" value="1"/>
</dbReference>
<dbReference type="Proteomes" id="UP000238312">
    <property type="component" value="Unassembled WGS sequence"/>
</dbReference>
<evidence type="ECO:0000256" key="4">
    <source>
        <dbReference type="ARBA" id="ARBA00013346"/>
    </source>
</evidence>
<reference evidence="12 13" key="1">
    <citation type="submission" date="2018-03" db="EMBL/GenBank/DDBJ databases">
        <title>Genomic Encyclopedia of Type Strains, Phase III (KMG-III): the genomes of soil and plant-associated and newly described type strains.</title>
        <authorList>
            <person name="Whitman W."/>
        </authorList>
    </citation>
    <scope>NUCLEOTIDE SEQUENCE [LARGE SCALE GENOMIC DNA]</scope>
    <source>
        <strain evidence="12 13">CGMCC 4.7104</strain>
    </source>
</reference>
<accession>A0A2T0M5E3</accession>
<dbReference type="CDD" id="cd02440">
    <property type="entry name" value="AdoMet_MTases"/>
    <property type="match status" value="1"/>
</dbReference>
<dbReference type="SUPFAM" id="SSF53335">
    <property type="entry name" value="S-adenosyl-L-methionine-dependent methyltransferases"/>
    <property type="match status" value="1"/>
</dbReference>
<dbReference type="GO" id="GO:0004719">
    <property type="term" value="F:protein-L-isoaspartate (D-aspartate) O-methyltransferase activity"/>
    <property type="evidence" value="ECO:0007669"/>
    <property type="project" value="UniProtKB-EC"/>
</dbReference>
<comment type="similarity">
    <text evidence="2">Belongs to the methyltransferase superfamily. L-isoaspartyl/D-aspartyl protein methyltransferase family.</text>
</comment>
<dbReference type="PANTHER" id="PTHR11579">
    <property type="entry name" value="PROTEIN-L-ISOASPARTATE O-METHYLTRANSFERASE"/>
    <property type="match status" value="1"/>
</dbReference>
<evidence type="ECO:0000256" key="2">
    <source>
        <dbReference type="ARBA" id="ARBA00005369"/>
    </source>
</evidence>
<evidence type="ECO:0000256" key="5">
    <source>
        <dbReference type="ARBA" id="ARBA00022490"/>
    </source>
</evidence>
<keyword evidence="7 12" id="KW-0808">Transferase</keyword>
<comment type="subcellular location">
    <subcellularLocation>
        <location evidence="1">Cytoplasm</location>
    </subcellularLocation>
</comment>
<dbReference type="OrthoDB" id="3501659at2"/>
<dbReference type="GO" id="GO:0005737">
    <property type="term" value="C:cytoplasm"/>
    <property type="evidence" value="ECO:0007669"/>
    <property type="project" value="UniProtKB-SubCell"/>
</dbReference>
<evidence type="ECO:0000313" key="13">
    <source>
        <dbReference type="Proteomes" id="UP000238312"/>
    </source>
</evidence>
<protein>
    <recommendedName>
        <fullName evidence="4">Protein-L-isoaspartate O-methyltransferase</fullName>
        <ecNumber evidence="3">2.1.1.77</ecNumber>
    </recommendedName>
    <alternativeName>
        <fullName evidence="11">L-isoaspartyl protein carboxyl methyltransferase</fullName>
    </alternativeName>
    <alternativeName>
        <fullName evidence="9">Protein L-isoaspartyl methyltransferase</fullName>
    </alternativeName>
    <alternativeName>
        <fullName evidence="10">Protein-beta-aspartate methyltransferase</fullName>
    </alternativeName>
</protein>
<dbReference type="GO" id="GO:0032259">
    <property type="term" value="P:methylation"/>
    <property type="evidence" value="ECO:0007669"/>
    <property type="project" value="UniProtKB-KW"/>
</dbReference>
<evidence type="ECO:0000256" key="7">
    <source>
        <dbReference type="ARBA" id="ARBA00022679"/>
    </source>
</evidence>
<evidence type="ECO:0000313" key="12">
    <source>
        <dbReference type="EMBL" id="PRX52669.1"/>
    </source>
</evidence>
<organism evidence="12 13">
    <name type="scientific">Nonomuraea fuscirosea</name>
    <dbReference type="NCBI Taxonomy" id="1291556"/>
    <lineage>
        <taxon>Bacteria</taxon>
        <taxon>Bacillati</taxon>
        <taxon>Actinomycetota</taxon>
        <taxon>Actinomycetes</taxon>
        <taxon>Streptosporangiales</taxon>
        <taxon>Streptosporangiaceae</taxon>
        <taxon>Nonomuraea</taxon>
    </lineage>
</organism>
<evidence type="ECO:0000256" key="3">
    <source>
        <dbReference type="ARBA" id="ARBA00011890"/>
    </source>
</evidence>
<dbReference type="InterPro" id="IPR000682">
    <property type="entry name" value="PCMT"/>
</dbReference>